<comment type="catalytic activity">
    <reaction evidence="10">
        <text>O-phospho-L-seryl-[protein] + H2O = L-seryl-[protein] + phosphate</text>
        <dbReference type="Rhea" id="RHEA:20629"/>
        <dbReference type="Rhea" id="RHEA-COMP:9863"/>
        <dbReference type="Rhea" id="RHEA-COMP:11604"/>
        <dbReference type="ChEBI" id="CHEBI:15377"/>
        <dbReference type="ChEBI" id="CHEBI:29999"/>
        <dbReference type="ChEBI" id="CHEBI:43474"/>
        <dbReference type="ChEBI" id="CHEBI:83421"/>
        <dbReference type="EC" id="3.1.3.16"/>
    </reaction>
</comment>
<keyword evidence="5" id="KW-0378">Hydrolase</keyword>
<evidence type="ECO:0000256" key="11">
    <source>
        <dbReference type="ARBA" id="ARBA00048336"/>
    </source>
</evidence>
<comment type="catalytic activity">
    <reaction evidence="11">
        <text>O-phospho-L-threonyl-[protein] + H2O = L-threonyl-[protein] + phosphate</text>
        <dbReference type="Rhea" id="RHEA:47004"/>
        <dbReference type="Rhea" id="RHEA-COMP:11060"/>
        <dbReference type="Rhea" id="RHEA-COMP:11605"/>
        <dbReference type="ChEBI" id="CHEBI:15377"/>
        <dbReference type="ChEBI" id="CHEBI:30013"/>
        <dbReference type="ChEBI" id="CHEBI:43474"/>
        <dbReference type="ChEBI" id="CHEBI:61977"/>
        <dbReference type="EC" id="3.1.3.16"/>
    </reaction>
</comment>
<dbReference type="Proteomes" id="UP000054007">
    <property type="component" value="Unassembled WGS sequence"/>
</dbReference>
<evidence type="ECO:0000256" key="6">
    <source>
        <dbReference type="ARBA" id="ARBA00022842"/>
    </source>
</evidence>
<dbReference type="NCBIfam" id="TIGR02245">
    <property type="entry name" value="HAD_IIID1"/>
    <property type="match status" value="1"/>
</dbReference>
<accession>A0A0D7B765</accession>
<evidence type="ECO:0000313" key="16">
    <source>
        <dbReference type="Proteomes" id="UP000054007"/>
    </source>
</evidence>
<evidence type="ECO:0000259" key="13">
    <source>
        <dbReference type="PROSITE" id="PS50053"/>
    </source>
</evidence>
<dbReference type="InterPro" id="IPR000626">
    <property type="entry name" value="Ubiquitin-like_dom"/>
</dbReference>
<dbReference type="AlphaFoldDB" id="A0A0D7B765"/>
<name>A0A0D7B765_9AGAR</name>
<dbReference type="InterPro" id="IPR036412">
    <property type="entry name" value="HAD-like_sf"/>
</dbReference>
<dbReference type="SMART" id="SM00577">
    <property type="entry name" value="CPDc"/>
    <property type="match status" value="1"/>
</dbReference>
<dbReference type="EMBL" id="KN880558">
    <property type="protein sequence ID" value="KIY66317.1"/>
    <property type="molecule type" value="Genomic_DNA"/>
</dbReference>
<proteinExistence type="predicted"/>
<sequence length="369" mass="41219">MASPIPMHTSAISDTDARGSTEPSGSAMVVGPAEDTYNDTEIAENWTTLKFTWGGKSFELQVADSDRVYDLKDKLHTMTRVPAERQKILGLVKGKLPPDQERIADLKLVAGKKFSLVGTPEGDEIKDPSALEELPDVVNDLDLEVTPLTKNQYLSDPRNIRKVHEYTKSTKINFIHPVRPGKKLVVLDIDYTILDTKPLTSGALPPAECARPGLHEFLELIYPYYDICIWSQTSWVWVETKLVELQMVGGPHNYQISFVLDKTNMFSVFGVRDNKPWQHHVKPLKIIWNHVPEFNAKNTIHIDDLSRNFALNPGEGLKISAFKGAGTEAALADTELAKLGKYMVAIAESSSDFTTLEHGKWKSVVKKLP</sequence>
<evidence type="ECO:0000256" key="4">
    <source>
        <dbReference type="ARBA" id="ARBA00022723"/>
    </source>
</evidence>
<dbReference type="Gene3D" id="3.40.50.1000">
    <property type="entry name" value="HAD superfamily/HAD-like"/>
    <property type="match status" value="1"/>
</dbReference>
<feature type="region of interest" description="Disordered" evidence="12">
    <location>
        <begin position="1"/>
        <end position="32"/>
    </location>
</feature>
<dbReference type="InterPro" id="IPR004274">
    <property type="entry name" value="FCP1_dom"/>
</dbReference>
<dbReference type="STRING" id="1314674.A0A0D7B765"/>
<keyword evidence="16" id="KW-1185">Reference proteome</keyword>
<dbReference type="PROSITE" id="PS50969">
    <property type="entry name" value="FCP1"/>
    <property type="match status" value="1"/>
</dbReference>
<protein>
    <recommendedName>
        <fullName evidence="3">protein-serine/threonine phosphatase</fullName>
        <ecNumber evidence="3">3.1.3.16</ecNumber>
    </recommendedName>
    <alternativeName>
        <fullName evidence="9">Nuclear proteasome inhibitor UBLCP1</fullName>
    </alternativeName>
</protein>
<evidence type="ECO:0000256" key="12">
    <source>
        <dbReference type="SAM" id="MobiDB-lite"/>
    </source>
</evidence>
<dbReference type="SUPFAM" id="SSF54236">
    <property type="entry name" value="Ubiquitin-like"/>
    <property type="match status" value="1"/>
</dbReference>
<dbReference type="Gene3D" id="3.10.20.90">
    <property type="entry name" value="Phosphatidylinositol 3-kinase Catalytic Subunit, Chain A, domain 1"/>
    <property type="match status" value="1"/>
</dbReference>
<keyword evidence="6" id="KW-0460">Magnesium</keyword>
<dbReference type="GO" id="GO:0004722">
    <property type="term" value="F:protein serine/threonine phosphatase activity"/>
    <property type="evidence" value="ECO:0007669"/>
    <property type="project" value="UniProtKB-EC"/>
</dbReference>
<dbReference type="EC" id="3.1.3.16" evidence="3"/>
<evidence type="ECO:0000256" key="3">
    <source>
        <dbReference type="ARBA" id="ARBA00013081"/>
    </source>
</evidence>
<dbReference type="InterPro" id="IPR011943">
    <property type="entry name" value="HAD-SF_hydro_IIID"/>
</dbReference>
<dbReference type="InterPro" id="IPR023214">
    <property type="entry name" value="HAD_sf"/>
</dbReference>
<dbReference type="SUPFAM" id="SSF56784">
    <property type="entry name" value="HAD-like"/>
    <property type="match status" value="1"/>
</dbReference>
<dbReference type="PROSITE" id="PS50053">
    <property type="entry name" value="UBIQUITIN_2"/>
    <property type="match status" value="1"/>
</dbReference>
<gene>
    <name evidence="15" type="ORF">CYLTODRAFT_398895</name>
</gene>
<evidence type="ECO:0000256" key="1">
    <source>
        <dbReference type="ARBA" id="ARBA00001946"/>
    </source>
</evidence>
<dbReference type="GO" id="GO:0046872">
    <property type="term" value="F:metal ion binding"/>
    <property type="evidence" value="ECO:0007669"/>
    <property type="project" value="UniProtKB-KW"/>
</dbReference>
<evidence type="ECO:0000313" key="15">
    <source>
        <dbReference type="EMBL" id="KIY66317.1"/>
    </source>
</evidence>
<evidence type="ECO:0000256" key="2">
    <source>
        <dbReference type="ARBA" id="ARBA00004123"/>
    </source>
</evidence>
<dbReference type="Pfam" id="PF03031">
    <property type="entry name" value="NIF"/>
    <property type="match status" value="1"/>
</dbReference>
<dbReference type="GO" id="GO:0005634">
    <property type="term" value="C:nucleus"/>
    <property type="evidence" value="ECO:0007669"/>
    <property type="project" value="UniProtKB-SubCell"/>
</dbReference>
<organism evidence="15 16">
    <name type="scientific">Cylindrobasidium torrendii FP15055 ss-10</name>
    <dbReference type="NCBI Taxonomy" id="1314674"/>
    <lineage>
        <taxon>Eukaryota</taxon>
        <taxon>Fungi</taxon>
        <taxon>Dikarya</taxon>
        <taxon>Basidiomycota</taxon>
        <taxon>Agaricomycotina</taxon>
        <taxon>Agaricomycetes</taxon>
        <taxon>Agaricomycetidae</taxon>
        <taxon>Agaricales</taxon>
        <taxon>Marasmiineae</taxon>
        <taxon>Physalacriaceae</taxon>
        <taxon>Cylindrobasidium</taxon>
    </lineage>
</organism>
<evidence type="ECO:0000256" key="9">
    <source>
        <dbReference type="ARBA" id="ARBA00032039"/>
    </source>
</evidence>
<dbReference type="OrthoDB" id="1711508at2759"/>
<dbReference type="PANTHER" id="PTHR48493:SF1">
    <property type="entry name" value="UBIQUITIN-LIKE DOMAIN-CONTAINING CTD PHOSPHATASE 1"/>
    <property type="match status" value="1"/>
</dbReference>
<evidence type="ECO:0000256" key="10">
    <source>
        <dbReference type="ARBA" id="ARBA00047761"/>
    </source>
</evidence>
<keyword evidence="8" id="KW-0539">Nucleus</keyword>
<evidence type="ECO:0000259" key="14">
    <source>
        <dbReference type="PROSITE" id="PS50969"/>
    </source>
</evidence>
<dbReference type="PANTHER" id="PTHR48493">
    <property type="entry name" value="UBIQUITIN-LIKE DOMAIN-CONTAINING CTD PHOSPHATASE 1"/>
    <property type="match status" value="1"/>
</dbReference>
<reference evidence="15 16" key="1">
    <citation type="journal article" date="2015" name="Fungal Genet. Biol.">
        <title>Evolution of novel wood decay mechanisms in Agaricales revealed by the genome sequences of Fistulina hepatica and Cylindrobasidium torrendii.</title>
        <authorList>
            <person name="Floudas D."/>
            <person name="Held B.W."/>
            <person name="Riley R."/>
            <person name="Nagy L.G."/>
            <person name="Koehler G."/>
            <person name="Ransdell A.S."/>
            <person name="Younus H."/>
            <person name="Chow J."/>
            <person name="Chiniquy J."/>
            <person name="Lipzen A."/>
            <person name="Tritt A."/>
            <person name="Sun H."/>
            <person name="Haridas S."/>
            <person name="LaButti K."/>
            <person name="Ohm R.A."/>
            <person name="Kues U."/>
            <person name="Blanchette R.A."/>
            <person name="Grigoriev I.V."/>
            <person name="Minto R.E."/>
            <person name="Hibbett D.S."/>
        </authorList>
    </citation>
    <scope>NUCLEOTIDE SEQUENCE [LARGE SCALE GENOMIC DNA]</scope>
    <source>
        <strain evidence="15 16">FP15055 ss-10</strain>
    </source>
</reference>
<evidence type="ECO:0000256" key="7">
    <source>
        <dbReference type="ARBA" id="ARBA00022912"/>
    </source>
</evidence>
<dbReference type="Pfam" id="PF00240">
    <property type="entry name" value="ubiquitin"/>
    <property type="match status" value="1"/>
</dbReference>
<dbReference type="GO" id="GO:0090364">
    <property type="term" value="P:regulation of proteasome assembly"/>
    <property type="evidence" value="ECO:0007669"/>
    <property type="project" value="InterPro"/>
</dbReference>
<keyword evidence="4" id="KW-0479">Metal-binding</keyword>
<comment type="cofactor">
    <cofactor evidence="1">
        <name>Mg(2+)</name>
        <dbReference type="ChEBI" id="CHEBI:18420"/>
    </cofactor>
</comment>
<dbReference type="InterPro" id="IPR051658">
    <property type="entry name" value="UBLCP1"/>
</dbReference>
<evidence type="ECO:0000256" key="8">
    <source>
        <dbReference type="ARBA" id="ARBA00023242"/>
    </source>
</evidence>
<dbReference type="InterPro" id="IPR029071">
    <property type="entry name" value="Ubiquitin-like_domsf"/>
</dbReference>
<comment type="subcellular location">
    <subcellularLocation>
        <location evidence="2">Nucleus</location>
    </subcellularLocation>
</comment>
<feature type="domain" description="FCP1 homology" evidence="14">
    <location>
        <begin position="178"/>
        <end position="346"/>
    </location>
</feature>
<keyword evidence="7" id="KW-0904">Protein phosphatase</keyword>
<feature type="domain" description="Ubiquitin-like" evidence="13">
    <location>
        <begin position="48"/>
        <end position="123"/>
    </location>
</feature>
<evidence type="ECO:0000256" key="5">
    <source>
        <dbReference type="ARBA" id="ARBA00022801"/>
    </source>
</evidence>